<protein>
    <submittedName>
        <fullName evidence="2">Uncharacterized protein</fullName>
    </submittedName>
</protein>
<feature type="region of interest" description="Disordered" evidence="1">
    <location>
        <begin position="1"/>
        <end position="21"/>
    </location>
</feature>
<sequence length="58" mass="6616">MVIFPQRNHQKPAENATGSSSVKNKEFTTCLQTHSCNYSFFCVNFSLRITVEGRWGAF</sequence>
<dbReference type="Proteomes" id="UP000243525">
    <property type="component" value="Unassembled WGS sequence"/>
</dbReference>
<evidence type="ECO:0000256" key="1">
    <source>
        <dbReference type="SAM" id="MobiDB-lite"/>
    </source>
</evidence>
<reference evidence="2 3" key="1">
    <citation type="submission" date="2018-04" db="EMBL/GenBank/DDBJ databases">
        <title>Genomic Encyclopedia of Archaeal and Bacterial Type Strains, Phase II (KMG-II): from individual species to whole genera.</title>
        <authorList>
            <person name="Goeker M."/>
        </authorList>
    </citation>
    <scope>NUCLEOTIDE SEQUENCE [LARGE SCALE GENOMIC DNA]</scope>
    <source>
        <strain evidence="2 3">DSM 28823</strain>
    </source>
</reference>
<evidence type="ECO:0000313" key="2">
    <source>
        <dbReference type="EMBL" id="PTN10056.1"/>
    </source>
</evidence>
<accession>A0A2T5C568</accession>
<dbReference type="EMBL" id="QAAD01000002">
    <property type="protein sequence ID" value="PTN10056.1"/>
    <property type="molecule type" value="Genomic_DNA"/>
</dbReference>
<gene>
    <name evidence="2" type="ORF">C8N47_10237</name>
</gene>
<comment type="caution">
    <text evidence="2">The sequence shown here is derived from an EMBL/GenBank/DDBJ whole genome shotgun (WGS) entry which is preliminary data.</text>
</comment>
<proteinExistence type="predicted"/>
<name>A0A2T5C568_9BACT</name>
<evidence type="ECO:0000313" key="3">
    <source>
        <dbReference type="Proteomes" id="UP000243525"/>
    </source>
</evidence>
<keyword evidence="3" id="KW-1185">Reference proteome</keyword>
<organism evidence="2 3">
    <name type="scientific">Mangrovibacterium marinum</name>
    <dbReference type="NCBI Taxonomy" id="1639118"/>
    <lineage>
        <taxon>Bacteria</taxon>
        <taxon>Pseudomonadati</taxon>
        <taxon>Bacteroidota</taxon>
        <taxon>Bacteroidia</taxon>
        <taxon>Marinilabiliales</taxon>
        <taxon>Prolixibacteraceae</taxon>
        <taxon>Mangrovibacterium</taxon>
    </lineage>
</organism>
<dbReference type="AlphaFoldDB" id="A0A2T5C568"/>